<name>A0ABP9DCP2_9BACT</name>
<dbReference type="Proteomes" id="UP001500298">
    <property type="component" value="Unassembled WGS sequence"/>
</dbReference>
<keyword evidence="2" id="KW-1185">Reference proteome</keyword>
<dbReference type="RefSeq" id="WP_345372203.1">
    <property type="nucleotide sequence ID" value="NZ_BAABJX010000036.1"/>
</dbReference>
<organism evidence="1 2">
    <name type="scientific">Algivirga pacifica</name>
    <dbReference type="NCBI Taxonomy" id="1162670"/>
    <lineage>
        <taxon>Bacteria</taxon>
        <taxon>Pseudomonadati</taxon>
        <taxon>Bacteroidota</taxon>
        <taxon>Cytophagia</taxon>
        <taxon>Cytophagales</taxon>
        <taxon>Flammeovirgaceae</taxon>
        <taxon>Algivirga</taxon>
    </lineage>
</organism>
<evidence type="ECO:0008006" key="3">
    <source>
        <dbReference type="Google" id="ProtNLM"/>
    </source>
</evidence>
<reference evidence="2" key="1">
    <citation type="journal article" date="2019" name="Int. J. Syst. Evol. Microbiol.">
        <title>The Global Catalogue of Microorganisms (GCM) 10K type strain sequencing project: providing services to taxonomists for standard genome sequencing and annotation.</title>
        <authorList>
            <consortium name="The Broad Institute Genomics Platform"/>
            <consortium name="The Broad Institute Genome Sequencing Center for Infectious Disease"/>
            <person name="Wu L."/>
            <person name="Ma J."/>
        </authorList>
    </citation>
    <scope>NUCLEOTIDE SEQUENCE [LARGE SCALE GENOMIC DNA]</scope>
    <source>
        <strain evidence="2">JCM 18326</strain>
    </source>
</reference>
<evidence type="ECO:0000313" key="2">
    <source>
        <dbReference type="Proteomes" id="UP001500298"/>
    </source>
</evidence>
<accession>A0ABP9DCP2</accession>
<protein>
    <recommendedName>
        <fullName evidence="3">DUF1735 domain-containing protein</fullName>
    </recommendedName>
</protein>
<sequence length="350" mass="39225">MQRLLYILIGGLLLGISSCSTFEGEYDPYEEILIEEGSYTSVSDSYLSFPDTEPNLYLYNDTEYKLYLYVDQKLTKMIPAYTIEFGVRVETNGYATNNLKLFKVIDLEKEDIYNPPAEKIFKQWDAILPVDTFNAIQWTIDNEQESDTIEKSIVHFHYPTKDALGKSNIYSVDIYLNNQNGAKLASLQPGNVVSIALDYGLQTLLFRYWVSDNTDSSGSREIGWVAQKPNGTDYTVIANSNNKEISFEIPVYFSSYTDDATGFLTIANTSSDDLLIKADGKLLEDFIIVEGESTQGMSYISGKESGNNVMTVKLPVGNLLLEAFKPTSGERVASTVVEITEGSSIHWNIQ</sequence>
<comment type="caution">
    <text evidence="1">The sequence shown here is derived from an EMBL/GenBank/DDBJ whole genome shotgun (WGS) entry which is preliminary data.</text>
</comment>
<gene>
    <name evidence="1" type="ORF">GCM10023331_24380</name>
</gene>
<dbReference type="PROSITE" id="PS51257">
    <property type="entry name" value="PROKAR_LIPOPROTEIN"/>
    <property type="match status" value="1"/>
</dbReference>
<dbReference type="EMBL" id="BAABJX010000036">
    <property type="protein sequence ID" value="GAA4838337.1"/>
    <property type="molecule type" value="Genomic_DNA"/>
</dbReference>
<proteinExistence type="predicted"/>
<evidence type="ECO:0000313" key="1">
    <source>
        <dbReference type="EMBL" id="GAA4838337.1"/>
    </source>
</evidence>